<organism evidence="1">
    <name type="scientific">marine metagenome</name>
    <dbReference type="NCBI Taxonomy" id="408172"/>
    <lineage>
        <taxon>unclassified sequences</taxon>
        <taxon>metagenomes</taxon>
        <taxon>ecological metagenomes</taxon>
    </lineage>
</organism>
<gene>
    <name evidence="1" type="ORF">METZ01_LOCUS289002</name>
</gene>
<reference evidence="1" key="1">
    <citation type="submission" date="2018-05" db="EMBL/GenBank/DDBJ databases">
        <authorList>
            <person name="Lanie J.A."/>
            <person name="Ng W.-L."/>
            <person name="Kazmierczak K.M."/>
            <person name="Andrzejewski T.M."/>
            <person name="Davidsen T.M."/>
            <person name="Wayne K.J."/>
            <person name="Tettelin H."/>
            <person name="Glass J.I."/>
            <person name="Rusch D."/>
            <person name="Podicherti R."/>
            <person name="Tsui H.-C.T."/>
            <person name="Winkler M.E."/>
        </authorList>
    </citation>
    <scope>NUCLEOTIDE SEQUENCE</scope>
</reference>
<sequence>MSKIKVNEISTLTGSDITITTGKTLTGTASQFKITGGTAGQALITDGSGGISFGAAGGLPTQTGNTGKFLTTDGTDASWAAVDALPSQTGQAGEYLKTDGTTATWEPASGGYDTATASTGYFDLPAGTT</sequence>
<dbReference type="EMBL" id="UINC01087089">
    <property type="protein sequence ID" value="SVC36148.1"/>
    <property type="molecule type" value="Genomic_DNA"/>
</dbReference>
<name>A0A382LH93_9ZZZZ</name>
<feature type="non-terminal residue" evidence="1">
    <location>
        <position position="129"/>
    </location>
</feature>
<evidence type="ECO:0008006" key="2">
    <source>
        <dbReference type="Google" id="ProtNLM"/>
    </source>
</evidence>
<protein>
    <recommendedName>
        <fullName evidence="2">Major tropism determinant N-terminal domain-containing protein</fullName>
    </recommendedName>
</protein>
<dbReference type="AlphaFoldDB" id="A0A382LH93"/>
<evidence type="ECO:0000313" key="1">
    <source>
        <dbReference type="EMBL" id="SVC36148.1"/>
    </source>
</evidence>
<accession>A0A382LH93</accession>
<proteinExistence type="predicted"/>